<organism evidence="3 4">
    <name type="scientific">Spodoptera litura</name>
    <name type="common">Asian cotton leafworm</name>
    <dbReference type="NCBI Taxonomy" id="69820"/>
    <lineage>
        <taxon>Eukaryota</taxon>
        <taxon>Metazoa</taxon>
        <taxon>Ecdysozoa</taxon>
        <taxon>Arthropoda</taxon>
        <taxon>Hexapoda</taxon>
        <taxon>Insecta</taxon>
        <taxon>Pterygota</taxon>
        <taxon>Neoptera</taxon>
        <taxon>Endopterygota</taxon>
        <taxon>Lepidoptera</taxon>
        <taxon>Glossata</taxon>
        <taxon>Ditrysia</taxon>
        <taxon>Noctuoidea</taxon>
        <taxon>Noctuidae</taxon>
        <taxon>Amphipyrinae</taxon>
        <taxon>Spodoptera</taxon>
    </lineage>
</organism>
<feature type="region of interest" description="Disordered" evidence="1">
    <location>
        <begin position="90"/>
        <end position="138"/>
    </location>
</feature>
<dbReference type="AlphaFoldDB" id="A0A9J7E738"/>
<keyword evidence="2" id="KW-0732">Signal</keyword>
<protein>
    <submittedName>
        <fullName evidence="4">Nacrein-like protein C1</fullName>
    </submittedName>
</protein>
<feature type="compositionally biased region" description="Polar residues" evidence="1">
    <location>
        <begin position="129"/>
        <end position="138"/>
    </location>
</feature>
<dbReference type="KEGG" id="sliu:111353512"/>
<feature type="signal peptide" evidence="2">
    <location>
        <begin position="1"/>
        <end position="20"/>
    </location>
</feature>
<dbReference type="Proteomes" id="UP000301870">
    <property type="component" value="Chromosome 16"/>
</dbReference>
<reference evidence="4" key="1">
    <citation type="submission" date="2025-08" db="UniProtKB">
        <authorList>
            <consortium name="RefSeq"/>
        </authorList>
    </citation>
    <scope>IDENTIFICATION</scope>
    <source>
        <strain evidence="4">Ishihara</strain>
        <tissue evidence="4">Whole body</tissue>
    </source>
</reference>
<name>A0A9J7E738_SPOLT</name>
<dbReference type="RefSeq" id="XP_022822369.1">
    <property type="nucleotide sequence ID" value="XM_022966601.1"/>
</dbReference>
<accession>A0A9J7E738</accession>
<dbReference type="GeneID" id="111353512"/>
<evidence type="ECO:0000256" key="1">
    <source>
        <dbReference type="SAM" id="MobiDB-lite"/>
    </source>
</evidence>
<evidence type="ECO:0000313" key="4">
    <source>
        <dbReference type="RefSeq" id="XP_022822369.1"/>
    </source>
</evidence>
<proteinExistence type="predicted"/>
<gene>
    <name evidence="4" type="primary">LOC111353512</name>
</gene>
<sequence length="138" mass="14277">MARSIALLLLLCSSIVSTLATPWAFYNVPSFTHRPQHHNIQLADTVPVAVPTISSIVIKDNAQQTNIGNGGDAYGNGDAGNGGNFENINIGGIKDNTDTVPSDGGTPDDVFNLGNGGNSYGRGDGENGDNFSNITITG</sequence>
<evidence type="ECO:0000256" key="2">
    <source>
        <dbReference type="SAM" id="SignalP"/>
    </source>
</evidence>
<keyword evidence="3" id="KW-1185">Reference proteome</keyword>
<evidence type="ECO:0000313" key="3">
    <source>
        <dbReference type="Proteomes" id="UP000301870"/>
    </source>
</evidence>
<feature type="chain" id="PRO_5039889483" evidence="2">
    <location>
        <begin position="21"/>
        <end position="138"/>
    </location>
</feature>